<dbReference type="InterPro" id="IPR003877">
    <property type="entry name" value="SPRY_dom"/>
</dbReference>
<evidence type="ECO:0000259" key="5">
    <source>
        <dbReference type="PROSITE" id="PS50188"/>
    </source>
</evidence>
<dbReference type="SUPFAM" id="SSF49899">
    <property type="entry name" value="Concanavalin A-like lectins/glucanases"/>
    <property type="match status" value="1"/>
</dbReference>
<dbReference type="InterPro" id="IPR013320">
    <property type="entry name" value="ConA-like_dom_sf"/>
</dbReference>
<evidence type="ECO:0000256" key="1">
    <source>
        <dbReference type="ARBA" id="ARBA00022723"/>
    </source>
</evidence>
<reference evidence="6 7" key="1">
    <citation type="submission" date="2024-11" db="EMBL/GenBank/DDBJ databases">
        <title>Chromosome-level genome assembly of the freshwater bivalve Anodonta woodiana.</title>
        <authorList>
            <person name="Chen X."/>
        </authorList>
    </citation>
    <scope>NUCLEOTIDE SEQUENCE [LARGE SCALE GENOMIC DNA]</scope>
    <source>
        <strain evidence="6">MN2024</strain>
        <tissue evidence="6">Gills</tissue>
    </source>
</reference>
<keyword evidence="2" id="KW-0863">Zinc-finger</keyword>
<evidence type="ECO:0000256" key="4">
    <source>
        <dbReference type="SAM" id="MobiDB-lite"/>
    </source>
</evidence>
<dbReference type="InterPro" id="IPR045129">
    <property type="entry name" value="RNF123/RKP/RSPRY1"/>
</dbReference>
<dbReference type="InterPro" id="IPR001870">
    <property type="entry name" value="B30.2/SPRY"/>
</dbReference>
<keyword evidence="3" id="KW-0862">Zinc</keyword>
<keyword evidence="1" id="KW-0479">Metal-binding</keyword>
<name>A0ABD3UWU5_SINWO</name>
<proteinExistence type="predicted"/>
<feature type="region of interest" description="Disordered" evidence="4">
    <location>
        <begin position="1"/>
        <end position="23"/>
    </location>
</feature>
<evidence type="ECO:0000313" key="7">
    <source>
        <dbReference type="Proteomes" id="UP001634394"/>
    </source>
</evidence>
<dbReference type="AlphaFoldDB" id="A0ABD3UWU5"/>
<feature type="domain" description="B30.2/SPRY" evidence="5">
    <location>
        <begin position="76"/>
        <end position="255"/>
    </location>
</feature>
<dbReference type="Proteomes" id="UP001634394">
    <property type="component" value="Unassembled WGS sequence"/>
</dbReference>
<gene>
    <name evidence="6" type="ORF">ACJMK2_016599</name>
</gene>
<dbReference type="InterPro" id="IPR043136">
    <property type="entry name" value="B30.2/SPRY_sf"/>
</dbReference>
<sequence>MGERCKGKDITPDSGTDPRPNSRVKVVSYEDPFTFQLLQRIFQDQCLSSEAGAIGTENALTLQNLPSVLDRAAEETVAKKCVKNGKTPKRIGPAEVVFDISANVGTLVVEPNRLGLKSHSNFSTMRANCCVYQGKWLYELMLGSKGVMQLGWCTIKCKFSQEEGVGDTPDSYAYDGSRVRKWNVKTQRYGEPWLTGDVITCTIDCDNGIITFYRNGKCLGEAFNNVKVGKGYAYFPAVSLSPSENVYANFGATPLQYPLHLFSAHVRSIRQLMLYLQ</sequence>
<feature type="compositionally biased region" description="Basic and acidic residues" evidence="4">
    <location>
        <begin position="1"/>
        <end position="11"/>
    </location>
</feature>
<accession>A0ABD3UWU5</accession>
<organism evidence="6 7">
    <name type="scientific">Sinanodonta woodiana</name>
    <name type="common">Chinese pond mussel</name>
    <name type="synonym">Anodonta woodiana</name>
    <dbReference type="NCBI Taxonomy" id="1069815"/>
    <lineage>
        <taxon>Eukaryota</taxon>
        <taxon>Metazoa</taxon>
        <taxon>Spiralia</taxon>
        <taxon>Lophotrochozoa</taxon>
        <taxon>Mollusca</taxon>
        <taxon>Bivalvia</taxon>
        <taxon>Autobranchia</taxon>
        <taxon>Heteroconchia</taxon>
        <taxon>Palaeoheterodonta</taxon>
        <taxon>Unionida</taxon>
        <taxon>Unionoidea</taxon>
        <taxon>Unionidae</taxon>
        <taxon>Unioninae</taxon>
        <taxon>Sinanodonta</taxon>
    </lineage>
</organism>
<evidence type="ECO:0000256" key="2">
    <source>
        <dbReference type="ARBA" id="ARBA00022771"/>
    </source>
</evidence>
<dbReference type="Gene3D" id="2.60.120.920">
    <property type="match status" value="1"/>
</dbReference>
<dbReference type="PANTHER" id="PTHR13363">
    <property type="entry name" value="RING FINGER AND SRY DOMAIN-CONTAINING"/>
    <property type="match status" value="1"/>
</dbReference>
<dbReference type="GO" id="GO:0008270">
    <property type="term" value="F:zinc ion binding"/>
    <property type="evidence" value="ECO:0007669"/>
    <property type="project" value="UniProtKB-KW"/>
</dbReference>
<comment type="caution">
    <text evidence="6">The sequence shown here is derived from an EMBL/GenBank/DDBJ whole genome shotgun (WGS) entry which is preliminary data.</text>
</comment>
<dbReference type="EMBL" id="JBJQND010000015">
    <property type="protein sequence ID" value="KAL3853013.1"/>
    <property type="molecule type" value="Genomic_DNA"/>
</dbReference>
<evidence type="ECO:0000256" key="3">
    <source>
        <dbReference type="ARBA" id="ARBA00022833"/>
    </source>
</evidence>
<dbReference type="Pfam" id="PF00622">
    <property type="entry name" value="SPRY"/>
    <property type="match status" value="1"/>
</dbReference>
<dbReference type="SMART" id="SM00449">
    <property type="entry name" value="SPRY"/>
    <property type="match status" value="1"/>
</dbReference>
<dbReference type="PROSITE" id="PS50188">
    <property type="entry name" value="B302_SPRY"/>
    <property type="match status" value="1"/>
</dbReference>
<keyword evidence="7" id="KW-1185">Reference proteome</keyword>
<evidence type="ECO:0000313" key="6">
    <source>
        <dbReference type="EMBL" id="KAL3853013.1"/>
    </source>
</evidence>
<dbReference type="PANTHER" id="PTHR13363:SF5">
    <property type="entry name" value="E3 UBIQUITIN-PROTEIN LIGASE RNF123"/>
    <property type="match status" value="1"/>
</dbReference>
<protein>
    <recommendedName>
        <fullName evidence="5">B30.2/SPRY domain-containing protein</fullName>
    </recommendedName>
</protein>